<name>A0A6S6S6U7_9BACT</name>
<dbReference type="PANTHER" id="PTHR40400">
    <property type="entry name" value="SLR1512 PROTEIN"/>
    <property type="match status" value="1"/>
</dbReference>
<dbReference type="EMBL" id="CACVAP010000032">
    <property type="protein sequence ID" value="CAA6801167.1"/>
    <property type="molecule type" value="Genomic_DNA"/>
</dbReference>
<feature type="transmembrane region" description="Helical" evidence="1">
    <location>
        <begin position="297"/>
        <end position="319"/>
    </location>
</feature>
<keyword evidence="1" id="KW-0472">Membrane</keyword>
<reference evidence="2" key="1">
    <citation type="submission" date="2020-01" db="EMBL/GenBank/DDBJ databases">
        <authorList>
            <person name="Meier V. D."/>
            <person name="Meier V D."/>
        </authorList>
    </citation>
    <scope>NUCLEOTIDE SEQUENCE</scope>
    <source>
        <strain evidence="2">HLG_WM_MAG_06</strain>
    </source>
</reference>
<feature type="transmembrane region" description="Helical" evidence="1">
    <location>
        <begin position="262"/>
        <end position="285"/>
    </location>
</feature>
<dbReference type="AlphaFoldDB" id="A0A6S6S6U7"/>
<feature type="transmembrane region" description="Helical" evidence="1">
    <location>
        <begin position="65"/>
        <end position="83"/>
    </location>
</feature>
<keyword evidence="1" id="KW-0812">Transmembrane</keyword>
<dbReference type="PANTHER" id="PTHR40400:SF1">
    <property type="entry name" value="SLR1512 PROTEIN"/>
    <property type="match status" value="1"/>
</dbReference>
<proteinExistence type="predicted"/>
<evidence type="ECO:0000313" key="2">
    <source>
        <dbReference type="EMBL" id="CAA6801167.1"/>
    </source>
</evidence>
<feature type="transmembrane region" description="Helical" evidence="1">
    <location>
        <begin position="6"/>
        <end position="24"/>
    </location>
</feature>
<organism evidence="2">
    <name type="scientific">uncultured Sulfurovum sp</name>
    <dbReference type="NCBI Taxonomy" id="269237"/>
    <lineage>
        <taxon>Bacteria</taxon>
        <taxon>Pseudomonadati</taxon>
        <taxon>Campylobacterota</taxon>
        <taxon>Epsilonproteobacteria</taxon>
        <taxon>Campylobacterales</taxon>
        <taxon>Sulfurovaceae</taxon>
        <taxon>Sulfurovum</taxon>
        <taxon>environmental samples</taxon>
    </lineage>
</organism>
<keyword evidence="1" id="KW-1133">Transmembrane helix</keyword>
<sequence length="328" mass="34766">MGIDSLLIPAVMFFALGVTAKLINSDLKFPEGMTKGISIYLLMAIGLKGGMALGKADFQLAVESIIWATIIGFILPIIGYGLLRFRNKINPFDAAAIAAHYGSVSAATFLTAVAFLEMSGVTYESYPIVMMVIMESPAIIVGLMIAAFTRKRLAAKEGTGKVKTEWGPLLHEAFTNGSVVVLLGALIIGATASPESLTKVMPFTQDIFMGVLCLFLLDMGMEAAKKLDTLKKAGVTLVAFGVIMPLIGGSLGIIIGGTMLGFSVGGTFLLAILSASASYIAVPPAMRYGVPESNPSYYLTLSLGVTFPFNVVIGIPLFYQMTIWYIGT</sequence>
<dbReference type="Pfam" id="PF05982">
    <property type="entry name" value="Sbt_1"/>
    <property type="match status" value="1"/>
</dbReference>
<dbReference type="InterPro" id="IPR010293">
    <property type="entry name" value="Sbt_1"/>
</dbReference>
<feature type="transmembrane region" description="Helical" evidence="1">
    <location>
        <begin position="233"/>
        <end position="256"/>
    </location>
</feature>
<feature type="transmembrane region" description="Helical" evidence="1">
    <location>
        <begin position="95"/>
        <end position="116"/>
    </location>
</feature>
<feature type="transmembrane region" description="Helical" evidence="1">
    <location>
        <begin position="36"/>
        <end position="53"/>
    </location>
</feature>
<feature type="transmembrane region" description="Helical" evidence="1">
    <location>
        <begin position="128"/>
        <end position="148"/>
    </location>
</feature>
<protein>
    <submittedName>
        <fullName evidence="2">Putative sodium-dependent bicarbonate transporter</fullName>
    </submittedName>
</protein>
<accession>A0A6S6S6U7</accession>
<feature type="transmembrane region" description="Helical" evidence="1">
    <location>
        <begin position="169"/>
        <end position="191"/>
    </location>
</feature>
<gene>
    <name evidence="2" type="ORF">HELGO_WM12643</name>
</gene>
<evidence type="ECO:0000256" key="1">
    <source>
        <dbReference type="SAM" id="Phobius"/>
    </source>
</evidence>